<dbReference type="STRING" id="553466.SAMN04487950_4198"/>
<name>A0A1I4IPB3_9EURY</name>
<evidence type="ECO:0000256" key="1">
    <source>
        <dbReference type="SAM" id="MobiDB-lite"/>
    </source>
</evidence>
<dbReference type="RefSeq" id="WP_089872136.1">
    <property type="nucleotide sequence ID" value="NZ_FOTC01000008.1"/>
</dbReference>
<dbReference type="InterPro" id="IPR001130">
    <property type="entry name" value="TatD-like"/>
</dbReference>
<sequence length="344" mass="38308">MPSDPSHSVSPTRRPTDEAYLDDDPFDPPSSLLTLPWADCHNHAHTLSWEDRERYAISGCRAMVMVASGYHWTPYKPVDAADVQFLWDDVVNRRRAIERNHFFETGLALGIHTGVRITNPDDLLALMEEYCELDEVVALGETGITPAQHAESWGLDEQRAVVQAQMELADTYDLPVLLHTPNQIEDGPDYRPGVGLPGFESNTSLGQDPVLTGDNPELEAVKMDVEAAADAGLAEERIVASHADSNNVDYLLGETDCYASFTVGYPWLTGVTATDVAEAIHEYGPDRVLMDTDCANILKTDVFSVKKAIFELYRLGIDVDDIRQVVWENPRGLFGFDDFEDEDY</sequence>
<proteinExistence type="predicted"/>
<dbReference type="Proteomes" id="UP000199607">
    <property type="component" value="Unassembled WGS sequence"/>
</dbReference>
<accession>A0A1I4IPB3</accession>
<keyword evidence="3" id="KW-1185">Reference proteome</keyword>
<dbReference type="PANTHER" id="PTHR42658:SF1">
    <property type="entry name" value="HYDROLASE TATD"/>
    <property type="match status" value="1"/>
</dbReference>
<dbReference type="InterPro" id="IPR012022">
    <property type="entry name" value="UCP005295"/>
</dbReference>
<dbReference type="SUPFAM" id="SSF51556">
    <property type="entry name" value="Metallo-dependent hydrolases"/>
    <property type="match status" value="1"/>
</dbReference>
<gene>
    <name evidence="2" type="ORF">SAMN04487950_4198</name>
</gene>
<dbReference type="GO" id="GO:0016788">
    <property type="term" value="F:hydrolase activity, acting on ester bonds"/>
    <property type="evidence" value="ECO:0007669"/>
    <property type="project" value="InterPro"/>
</dbReference>
<reference evidence="3" key="1">
    <citation type="submission" date="2016-10" db="EMBL/GenBank/DDBJ databases">
        <authorList>
            <person name="Varghese N."/>
            <person name="Submissions S."/>
        </authorList>
    </citation>
    <scope>NUCLEOTIDE SEQUENCE [LARGE SCALE GENOMIC DNA]</scope>
    <source>
        <strain evidence="3">CGMCC 1.7738</strain>
    </source>
</reference>
<dbReference type="AlphaFoldDB" id="A0A1I4IPB3"/>
<dbReference type="EMBL" id="FOTC01000008">
    <property type="protein sequence ID" value="SFL55606.1"/>
    <property type="molecule type" value="Genomic_DNA"/>
</dbReference>
<protein>
    <submittedName>
        <fullName evidence="2">Uncharacterized protein</fullName>
    </submittedName>
</protein>
<dbReference type="InterPro" id="IPR032466">
    <property type="entry name" value="Metal_Hydrolase"/>
</dbReference>
<evidence type="ECO:0000313" key="2">
    <source>
        <dbReference type="EMBL" id="SFL55606.1"/>
    </source>
</evidence>
<dbReference type="PANTHER" id="PTHR42658">
    <property type="entry name" value="HYDROLASE TATD"/>
    <property type="match status" value="1"/>
</dbReference>
<feature type="compositionally biased region" description="Polar residues" evidence="1">
    <location>
        <begin position="1"/>
        <end position="13"/>
    </location>
</feature>
<dbReference type="Gene3D" id="3.20.20.140">
    <property type="entry name" value="Metal-dependent hydrolases"/>
    <property type="match status" value="1"/>
</dbReference>
<dbReference type="Pfam" id="PF01026">
    <property type="entry name" value="TatD_DNase"/>
    <property type="match status" value="1"/>
</dbReference>
<evidence type="ECO:0000313" key="3">
    <source>
        <dbReference type="Proteomes" id="UP000199607"/>
    </source>
</evidence>
<feature type="region of interest" description="Disordered" evidence="1">
    <location>
        <begin position="1"/>
        <end position="23"/>
    </location>
</feature>
<organism evidence="2 3">
    <name type="scientific">Halogranum rubrum</name>
    <dbReference type="NCBI Taxonomy" id="553466"/>
    <lineage>
        <taxon>Archaea</taxon>
        <taxon>Methanobacteriati</taxon>
        <taxon>Methanobacteriota</taxon>
        <taxon>Stenosarchaea group</taxon>
        <taxon>Halobacteria</taxon>
        <taxon>Halobacteriales</taxon>
        <taxon>Haloferacaceae</taxon>
    </lineage>
</organism>